<evidence type="ECO:0000313" key="2">
    <source>
        <dbReference type="EMBL" id="CBG73477.1"/>
    </source>
</evidence>
<dbReference type="Proteomes" id="UP000001444">
    <property type="component" value="Chromosome"/>
</dbReference>
<feature type="compositionally biased region" description="Polar residues" evidence="1">
    <location>
        <begin position="8"/>
        <end position="19"/>
    </location>
</feature>
<reference evidence="2 3" key="1">
    <citation type="journal article" date="2010" name="Mol. Plant Microbe Interact.">
        <title>Streptomyces scabies 87-22 contains a coronafacic acid-like biosynthetic cluster that contributes to plant-microbe interactions.</title>
        <authorList>
            <person name="Bignell D.R."/>
            <person name="Seipke R.F."/>
            <person name="Huguet-Tapia J.C."/>
            <person name="Chambers A.H."/>
            <person name="Parry R.J."/>
            <person name="Loria R."/>
        </authorList>
    </citation>
    <scope>NUCLEOTIDE SEQUENCE [LARGE SCALE GENOMIC DNA]</scope>
    <source>
        <strain evidence="2 3">87.22</strain>
    </source>
</reference>
<feature type="compositionally biased region" description="Basic and acidic residues" evidence="1">
    <location>
        <begin position="227"/>
        <end position="240"/>
    </location>
</feature>
<dbReference type="eggNOG" id="ENOG5031UTH">
    <property type="taxonomic scope" value="Bacteria"/>
</dbReference>
<name>C9ZE45_STRSW</name>
<gene>
    <name evidence="2" type="ordered locus">SCAB_64741</name>
</gene>
<dbReference type="EMBL" id="FN554889">
    <property type="protein sequence ID" value="CBG73477.1"/>
    <property type="molecule type" value="Genomic_DNA"/>
</dbReference>
<dbReference type="KEGG" id="scb:SCAB_64741"/>
<evidence type="ECO:0000256" key="1">
    <source>
        <dbReference type="SAM" id="MobiDB-lite"/>
    </source>
</evidence>
<feature type="compositionally biased region" description="Polar residues" evidence="1">
    <location>
        <begin position="158"/>
        <end position="172"/>
    </location>
</feature>
<sequence length="334" mass="35305">MAWAGGPASTTTRTRSIVSDTELEPNAGGSVAHNWGNALARRWAPELPRPLTQGFLTCLYALRQLASADGQLKYARDGKGITLAEITAACRSSQKDVRAFLTAAIAAGVVTTVGARRRGVAAVYCLLVSPRPNWAAAAAVVDNHRRGKTTTREPAEEPTSSVHSGPTSQAPSSDHCGPNSAAASSVHSGPSEFGPQWSREFGPQWSHHPGITHELPHEDLSVGPQVRDARGRESHERAEDASTAEARPLRAVDGKRSGARPARPSGQMPLLMTVPAPHDPQEPPAGPSAGDHSIGGPRDGWRALVARERPDDAQAVYGDRWTGTHAHHLPGNTG</sequence>
<dbReference type="HOGENOM" id="CLU_775931_0_0_11"/>
<feature type="region of interest" description="Disordered" evidence="1">
    <location>
        <begin position="1"/>
        <end position="29"/>
    </location>
</feature>
<feature type="region of interest" description="Disordered" evidence="1">
    <location>
        <begin position="145"/>
        <end position="304"/>
    </location>
</feature>
<feature type="compositionally biased region" description="Basic and acidic residues" evidence="1">
    <location>
        <begin position="247"/>
        <end position="256"/>
    </location>
</feature>
<dbReference type="AlphaFoldDB" id="C9ZE45"/>
<evidence type="ECO:0008006" key="4">
    <source>
        <dbReference type="Google" id="ProtNLM"/>
    </source>
</evidence>
<organism evidence="2 3">
    <name type="scientific">Streptomyces scabiei (strain 87.22)</name>
    <dbReference type="NCBI Taxonomy" id="680198"/>
    <lineage>
        <taxon>Bacteria</taxon>
        <taxon>Bacillati</taxon>
        <taxon>Actinomycetota</taxon>
        <taxon>Actinomycetes</taxon>
        <taxon>Kitasatosporales</taxon>
        <taxon>Streptomycetaceae</taxon>
        <taxon>Streptomyces</taxon>
    </lineage>
</organism>
<proteinExistence type="predicted"/>
<evidence type="ECO:0000313" key="3">
    <source>
        <dbReference type="Proteomes" id="UP000001444"/>
    </source>
</evidence>
<keyword evidence="3" id="KW-1185">Reference proteome</keyword>
<protein>
    <recommendedName>
        <fullName evidence="4">Helix-turn-helix domain-containing protein</fullName>
    </recommendedName>
</protein>
<dbReference type="STRING" id="680198.SCAB_64741"/>
<accession>C9ZE45</accession>